<name>A0AAW3URK6_9BURK</name>
<dbReference type="AlphaFoldDB" id="A0AAW3URK6"/>
<evidence type="ECO:0000313" key="2">
    <source>
        <dbReference type="Proteomes" id="UP000518681"/>
    </source>
</evidence>
<sequence length="36" mass="3729">MIYDVMIAGGGHPPVGRSAPDFELLDAARIASRGMG</sequence>
<accession>A0AAW3URK6</accession>
<dbReference type="EMBL" id="JACIIK010000004">
    <property type="protein sequence ID" value="MBB6201253.1"/>
    <property type="molecule type" value="Genomic_DNA"/>
</dbReference>
<organism evidence="1 2">
    <name type="scientific">Paraburkholderia fungorum</name>
    <dbReference type="NCBI Taxonomy" id="134537"/>
    <lineage>
        <taxon>Bacteria</taxon>
        <taxon>Pseudomonadati</taxon>
        <taxon>Pseudomonadota</taxon>
        <taxon>Betaproteobacteria</taxon>
        <taxon>Burkholderiales</taxon>
        <taxon>Burkholderiaceae</taxon>
        <taxon>Paraburkholderia</taxon>
    </lineage>
</organism>
<protein>
    <submittedName>
        <fullName evidence="1">Uncharacterized protein</fullName>
    </submittedName>
</protein>
<gene>
    <name evidence="1" type="ORF">GGD69_002106</name>
</gene>
<comment type="caution">
    <text evidence="1">The sequence shown here is derived from an EMBL/GenBank/DDBJ whole genome shotgun (WGS) entry which is preliminary data.</text>
</comment>
<evidence type="ECO:0000313" key="1">
    <source>
        <dbReference type="EMBL" id="MBB6201253.1"/>
    </source>
</evidence>
<dbReference type="Proteomes" id="UP000518681">
    <property type="component" value="Unassembled WGS sequence"/>
</dbReference>
<reference evidence="1 2" key="1">
    <citation type="submission" date="2020-08" db="EMBL/GenBank/DDBJ databases">
        <title>Genomic Encyclopedia of Type Strains, Phase IV (KMG-V): Genome sequencing to study the core and pangenomes of soil and plant-associated prokaryotes.</title>
        <authorList>
            <person name="Whitman W."/>
        </authorList>
    </citation>
    <scope>NUCLEOTIDE SEQUENCE [LARGE SCALE GENOMIC DNA]</scope>
    <source>
        <strain evidence="1 2">SEMIA 4013</strain>
    </source>
</reference>
<proteinExistence type="predicted"/>